<gene>
    <name evidence="1" type="primary">BFR1</name>
    <name evidence="1" type="ORF">H4R21_003827</name>
</gene>
<protein>
    <submittedName>
        <fullName evidence="1">Multicopy suppressor of BFA (Brefeldin A)</fullName>
    </submittedName>
</protein>
<organism evidence="1 2">
    <name type="scientific">Coemansia helicoidea</name>
    <dbReference type="NCBI Taxonomy" id="1286919"/>
    <lineage>
        <taxon>Eukaryota</taxon>
        <taxon>Fungi</taxon>
        <taxon>Fungi incertae sedis</taxon>
        <taxon>Zoopagomycota</taxon>
        <taxon>Kickxellomycotina</taxon>
        <taxon>Kickxellomycetes</taxon>
        <taxon>Kickxellales</taxon>
        <taxon>Kickxellaceae</taxon>
        <taxon>Coemansia</taxon>
    </lineage>
</organism>
<proteinExistence type="predicted"/>
<comment type="caution">
    <text evidence="1">The sequence shown here is derived from an EMBL/GenBank/DDBJ whole genome shotgun (WGS) entry which is preliminary data.</text>
</comment>
<evidence type="ECO:0000313" key="1">
    <source>
        <dbReference type="EMBL" id="KAJ2798693.1"/>
    </source>
</evidence>
<dbReference type="EMBL" id="JANBUN010001307">
    <property type="protein sequence ID" value="KAJ2798693.1"/>
    <property type="molecule type" value="Genomic_DNA"/>
</dbReference>
<sequence length="462" mass="50945">MAPESIASPSDGQRAESAARKARPARPDAEAFKKQLAAADAEIEKLRQEQDKIRARLDQTDTHKGPAAEKRSRLVARLQEIRTEQAALRKSRGKVFDRQAALAASISKRTAELKAQQSKLTYKTAAEIDEIIAAKDRQIESGSLKIVEERRLTGEVSSLRRARKLVEQVEALQRAVDGEAAELAEIDAQLAGTNARALSEEHEQLQRELDGLKASQEEGSQMRGELFAERAGAAKALDAAWERKRALQSDYRQANNAFYQWQQEERKRRAAEDKLLRIQEQREKRLALAQEQREEAEAPAFQAEISSCDTLIAYLNGVRPAAASGSRSEGSSRPSSAASTAREGSDHVPAGMVAVKKEGGDEVYFAGAGGKSKKRQPRKERAGGARADALKLPLAVAERFLELQVDIPTTTAGIAAAVERLTERKQHFAERQPKATEENRRKAEERIAQLMAEMEVDEKIAA</sequence>
<evidence type="ECO:0000313" key="2">
    <source>
        <dbReference type="Proteomes" id="UP001140087"/>
    </source>
</evidence>
<name>A0ACC1L0Y5_9FUNG</name>
<accession>A0ACC1L0Y5</accession>
<reference evidence="1" key="1">
    <citation type="submission" date="2022-07" db="EMBL/GenBank/DDBJ databases">
        <title>Phylogenomic reconstructions and comparative analyses of Kickxellomycotina fungi.</title>
        <authorList>
            <person name="Reynolds N.K."/>
            <person name="Stajich J.E."/>
            <person name="Barry K."/>
            <person name="Grigoriev I.V."/>
            <person name="Crous P."/>
            <person name="Smith M.E."/>
        </authorList>
    </citation>
    <scope>NUCLEOTIDE SEQUENCE</scope>
    <source>
        <strain evidence="1">BCRC 34780</strain>
    </source>
</reference>
<dbReference type="Proteomes" id="UP001140087">
    <property type="component" value="Unassembled WGS sequence"/>
</dbReference>
<keyword evidence="2" id="KW-1185">Reference proteome</keyword>